<evidence type="ECO:0000313" key="2">
    <source>
        <dbReference type="Proteomes" id="UP001108027"/>
    </source>
</evidence>
<comment type="caution">
    <text evidence="1">The sequence shown here is derived from an EMBL/GenBank/DDBJ whole genome shotgun (WGS) entry which is preliminary data.</text>
</comment>
<sequence length="63" mass="7160">MMELIPVAVQCPHCWEYFEALVDPSQGDQEYVEDCHVCCQPLVFTVTWPDPETPTVSAHPENP</sequence>
<dbReference type="InterPro" id="IPR025990">
    <property type="entry name" value="zinc_ribbon_bacterial"/>
</dbReference>
<organism evidence="1 2">
    <name type="scientific">Alloalcanivorax marinus</name>
    <dbReference type="NCBI Taxonomy" id="1177169"/>
    <lineage>
        <taxon>Bacteria</taxon>
        <taxon>Pseudomonadati</taxon>
        <taxon>Pseudomonadota</taxon>
        <taxon>Gammaproteobacteria</taxon>
        <taxon>Oceanospirillales</taxon>
        <taxon>Alcanivoracaceae</taxon>
        <taxon>Alloalcanivorax</taxon>
    </lineage>
</organism>
<name>A0A9Q3UNQ1_9GAMM</name>
<dbReference type="Proteomes" id="UP001108027">
    <property type="component" value="Unassembled WGS sequence"/>
</dbReference>
<dbReference type="InterPro" id="IPR017143">
    <property type="entry name" value="UCP037225"/>
</dbReference>
<dbReference type="AlphaFoldDB" id="A0A9Q3UNQ1"/>
<keyword evidence="2" id="KW-1185">Reference proteome</keyword>
<dbReference type="PIRSF" id="PIRSF037225">
    <property type="entry name" value="UCP037225"/>
    <property type="match status" value="1"/>
</dbReference>
<dbReference type="Pfam" id="PF14255">
    <property type="entry name" value="Zn_ribbon_21"/>
    <property type="match status" value="1"/>
</dbReference>
<protein>
    <submittedName>
        <fullName evidence="1">CPXCG motif-containing cysteine-rich protein</fullName>
    </submittedName>
</protein>
<reference evidence="1" key="1">
    <citation type="submission" date="2021-10" db="EMBL/GenBank/DDBJ databases">
        <title>The diversity and Nitrogen Metabolism of Culturable Nitrate-Utilizing Bacteria Within the Oxygen Minimum Zone of the Changjiang (Yangtze River)Estuary.</title>
        <authorList>
            <person name="Zhang D."/>
            <person name="Zheng J."/>
            <person name="Liu S."/>
            <person name="He W."/>
        </authorList>
    </citation>
    <scope>NUCLEOTIDE SEQUENCE</scope>
    <source>
        <strain evidence="1">FXH-223</strain>
    </source>
</reference>
<accession>A0A9Q3UNQ1</accession>
<gene>
    <name evidence="1" type="ORF">LL252_09560</name>
</gene>
<dbReference type="EMBL" id="JAJGNA010000009">
    <property type="protein sequence ID" value="MCC4308814.1"/>
    <property type="molecule type" value="Genomic_DNA"/>
</dbReference>
<evidence type="ECO:0000313" key="1">
    <source>
        <dbReference type="EMBL" id="MCC4308814.1"/>
    </source>
</evidence>
<proteinExistence type="predicted"/>